<evidence type="ECO:0000256" key="2">
    <source>
        <dbReference type="ARBA" id="ARBA00022490"/>
    </source>
</evidence>
<dbReference type="AlphaFoldDB" id="A0A1X2H4T0"/>
<dbReference type="GO" id="GO:0036435">
    <property type="term" value="F:K48-linked polyubiquitin modification-dependent protein binding"/>
    <property type="evidence" value="ECO:0007669"/>
    <property type="project" value="TreeGrafter"/>
</dbReference>
<feature type="compositionally biased region" description="Basic and acidic residues" evidence="4">
    <location>
        <begin position="144"/>
        <end position="159"/>
    </location>
</feature>
<feature type="region of interest" description="Disordered" evidence="4">
    <location>
        <begin position="102"/>
        <end position="121"/>
    </location>
</feature>
<keyword evidence="3" id="KW-0175">Coiled coil</keyword>
<keyword evidence="2" id="KW-0963">Cytoplasm</keyword>
<dbReference type="SUPFAM" id="SSF46934">
    <property type="entry name" value="UBA-like"/>
    <property type="match status" value="1"/>
</dbReference>
<keyword evidence="8" id="KW-1185">Reference proteome</keyword>
<name>A0A1X2H4T0_SYNRA</name>
<dbReference type="PANTHER" id="PTHR46340">
    <property type="entry name" value="UBX DOMAIN-CONTAINING PROTEIN 1"/>
    <property type="match status" value="1"/>
</dbReference>
<dbReference type="InterPro" id="IPR029071">
    <property type="entry name" value="Ubiquitin-like_domsf"/>
</dbReference>
<dbReference type="Proteomes" id="UP000242180">
    <property type="component" value="Unassembled WGS sequence"/>
</dbReference>
<feature type="compositionally biased region" description="Low complexity" evidence="4">
    <location>
        <begin position="55"/>
        <end position="69"/>
    </location>
</feature>
<protein>
    <submittedName>
        <fullName evidence="7">Ubiquitin-related domain-containing protein</fullName>
    </submittedName>
</protein>
<evidence type="ECO:0000313" key="7">
    <source>
        <dbReference type="EMBL" id="ORY93387.1"/>
    </source>
</evidence>
<feature type="domain" description="UBX" evidence="6">
    <location>
        <begin position="247"/>
        <end position="323"/>
    </location>
</feature>
<proteinExistence type="predicted"/>
<dbReference type="OMA" id="AQHFPRK"/>
<dbReference type="InParanoid" id="A0A1X2H4T0"/>
<dbReference type="GO" id="GO:0005634">
    <property type="term" value="C:nucleus"/>
    <property type="evidence" value="ECO:0007669"/>
    <property type="project" value="TreeGrafter"/>
</dbReference>
<accession>A0A1X2H4T0</accession>
<dbReference type="Pfam" id="PF00789">
    <property type="entry name" value="UBX"/>
    <property type="match status" value="1"/>
</dbReference>
<dbReference type="EMBL" id="MCGN01000009">
    <property type="protein sequence ID" value="ORY93387.1"/>
    <property type="molecule type" value="Genomic_DNA"/>
</dbReference>
<dbReference type="SMART" id="SM00166">
    <property type="entry name" value="UBX"/>
    <property type="match status" value="1"/>
</dbReference>
<reference evidence="7 8" key="1">
    <citation type="submission" date="2016-07" db="EMBL/GenBank/DDBJ databases">
        <title>Pervasive Adenine N6-methylation of Active Genes in Fungi.</title>
        <authorList>
            <consortium name="DOE Joint Genome Institute"/>
            <person name="Mondo S.J."/>
            <person name="Dannebaum R.O."/>
            <person name="Kuo R.C."/>
            <person name="Labutti K."/>
            <person name="Haridas S."/>
            <person name="Kuo A."/>
            <person name="Salamov A."/>
            <person name="Ahrendt S.R."/>
            <person name="Lipzen A."/>
            <person name="Sullivan W."/>
            <person name="Andreopoulos W.B."/>
            <person name="Clum A."/>
            <person name="Lindquist E."/>
            <person name="Daum C."/>
            <person name="Ramamoorthy G.K."/>
            <person name="Gryganskyi A."/>
            <person name="Culley D."/>
            <person name="Magnuson J.K."/>
            <person name="James T.Y."/>
            <person name="O'Malley M.A."/>
            <person name="Stajich J.E."/>
            <person name="Spatafora J.W."/>
            <person name="Visel A."/>
            <person name="Grigoriev I.V."/>
        </authorList>
    </citation>
    <scope>NUCLEOTIDE SEQUENCE [LARGE SCALE GENOMIC DNA]</scope>
    <source>
        <strain evidence="7 8">NRRL 2496</strain>
    </source>
</reference>
<evidence type="ECO:0000256" key="3">
    <source>
        <dbReference type="ARBA" id="ARBA00023054"/>
    </source>
</evidence>
<feature type="compositionally biased region" description="Acidic residues" evidence="4">
    <location>
        <begin position="44"/>
        <end position="53"/>
    </location>
</feature>
<dbReference type="PROSITE" id="PS00028">
    <property type="entry name" value="ZINC_FINGER_C2H2_1"/>
    <property type="match status" value="1"/>
</dbReference>
<dbReference type="FunCoup" id="A0A1X2H4T0">
    <property type="interactions" value="179"/>
</dbReference>
<evidence type="ECO:0000256" key="4">
    <source>
        <dbReference type="SAM" id="MobiDB-lite"/>
    </source>
</evidence>
<dbReference type="Gene3D" id="1.10.8.10">
    <property type="entry name" value="DNA helicase RuvA subunit, C-terminal domain"/>
    <property type="match status" value="1"/>
</dbReference>
<feature type="compositionally biased region" description="Basic and acidic residues" evidence="4">
    <location>
        <begin position="169"/>
        <end position="220"/>
    </location>
</feature>
<dbReference type="PANTHER" id="PTHR46340:SF1">
    <property type="entry name" value="UBX DOMAIN-CONTAINING PROTEIN 1"/>
    <property type="match status" value="1"/>
</dbReference>
<dbReference type="Gene3D" id="3.10.20.90">
    <property type="entry name" value="Phosphatidylinositol 3-kinase Catalytic Subunit, Chain A, domain 1"/>
    <property type="match status" value="1"/>
</dbReference>
<dbReference type="OrthoDB" id="10254930at2759"/>
<feature type="compositionally biased region" description="Polar residues" evidence="4">
    <location>
        <begin position="108"/>
        <end position="117"/>
    </location>
</feature>
<evidence type="ECO:0000259" key="6">
    <source>
        <dbReference type="PROSITE" id="PS50033"/>
    </source>
</evidence>
<evidence type="ECO:0000259" key="5">
    <source>
        <dbReference type="PROSITE" id="PS50030"/>
    </source>
</evidence>
<dbReference type="GO" id="GO:1903094">
    <property type="term" value="P:negative regulation of protein K48-linked deubiquitination"/>
    <property type="evidence" value="ECO:0007669"/>
    <property type="project" value="TreeGrafter"/>
</dbReference>
<dbReference type="SUPFAM" id="SSF54236">
    <property type="entry name" value="Ubiquitin-like"/>
    <property type="match status" value="1"/>
</dbReference>
<evidence type="ECO:0000256" key="1">
    <source>
        <dbReference type="ARBA" id="ARBA00004496"/>
    </source>
</evidence>
<dbReference type="InterPro" id="IPR009060">
    <property type="entry name" value="UBA-like_sf"/>
</dbReference>
<sequence>MASDKDTLVSMGFSPAKVQKAWKATNGAGLQPAMDWLLEHPEVSDEPDPEEEGQSLTSTTTTSAPAGSTDNEEGEIKDGEQTAQSLMCNDCSKLFRDPASAERHAIRTSHQNFSESTEAIAPLTEEEKAAKLAELKARLAEKRALKAKQEEEEKRQSEKIRRKTGQEITDARAKMEEKEIKKAFEAKRREKEQDRLAKAKIKAQIEADKRERAAKREKAKQQQQEQQEQAQASAAAAAAASAPGVKKEYNEARLQFRVPGSGPLTQTFAADATLDEVYQYLKLQGCNEPFTLSTTFPRKTFAERDMSKSLKELNLVPSSALVLAYI</sequence>
<dbReference type="PROSITE" id="PS50033">
    <property type="entry name" value="UBX"/>
    <property type="match status" value="1"/>
</dbReference>
<comment type="caution">
    <text evidence="7">The sequence shown here is derived from an EMBL/GenBank/DDBJ whole genome shotgun (WGS) entry which is preliminary data.</text>
</comment>
<dbReference type="GO" id="GO:0031397">
    <property type="term" value="P:negative regulation of protein ubiquitination"/>
    <property type="evidence" value="ECO:0007669"/>
    <property type="project" value="TreeGrafter"/>
</dbReference>
<dbReference type="InterPro" id="IPR001012">
    <property type="entry name" value="UBX_dom"/>
</dbReference>
<evidence type="ECO:0000313" key="8">
    <source>
        <dbReference type="Proteomes" id="UP000242180"/>
    </source>
</evidence>
<dbReference type="InterPro" id="IPR015940">
    <property type="entry name" value="UBA"/>
</dbReference>
<gene>
    <name evidence="7" type="ORF">BCR43DRAFT_496839</name>
</gene>
<dbReference type="GO" id="GO:0005737">
    <property type="term" value="C:cytoplasm"/>
    <property type="evidence" value="ECO:0007669"/>
    <property type="project" value="UniProtKB-SubCell"/>
</dbReference>
<feature type="domain" description="UBA" evidence="5">
    <location>
        <begin position="6"/>
        <end position="40"/>
    </location>
</feature>
<feature type="compositionally biased region" description="Low complexity" evidence="4">
    <location>
        <begin position="221"/>
        <end position="242"/>
    </location>
</feature>
<feature type="region of interest" description="Disordered" evidence="4">
    <location>
        <begin position="32"/>
        <end position="83"/>
    </location>
</feature>
<dbReference type="GO" id="GO:0032435">
    <property type="term" value="P:negative regulation of proteasomal ubiquitin-dependent protein catabolic process"/>
    <property type="evidence" value="ECO:0007669"/>
    <property type="project" value="TreeGrafter"/>
</dbReference>
<comment type="subcellular location">
    <subcellularLocation>
        <location evidence="1">Cytoplasm</location>
    </subcellularLocation>
</comment>
<feature type="region of interest" description="Disordered" evidence="4">
    <location>
        <begin position="144"/>
        <end position="244"/>
    </location>
</feature>
<dbReference type="STRING" id="13706.A0A1X2H4T0"/>
<dbReference type="InterPro" id="IPR013087">
    <property type="entry name" value="Znf_C2H2_type"/>
</dbReference>
<dbReference type="Pfam" id="PF22562">
    <property type="entry name" value="UBA_7"/>
    <property type="match status" value="1"/>
</dbReference>
<organism evidence="7 8">
    <name type="scientific">Syncephalastrum racemosum</name>
    <name type="common">Filamentous fungus</name>
    <dbReference type="NCBI Taxonomy" id="13706"/>
    <lineage>
        <taxon>Eukaryota</taxon>
        <taxon>Fungi</taxon>
        <taxon>Fungi incertae sedis</taxon>
        <taxon>Mucoromycota</taxon>
        <taxon>Mucoromycotina</taxon>
        <taxon>Mucoromycetes</taxon>
        <taxon>Mucorales</taxon>
        <taxon>Syncephalastraceae</taxon>
        <taxon>Syncephalastrum</taxon>
    </lineage>
</organism>
<dbReference type="PROSITE" id="PS50030">
    <property type="entry name" value="UBA"/>
    <property type="match status" value="1"/>
</dbReference>